<keyword evidence="2" id="KW-0472">Membrane</keyword>
<gene>
    <name evidence="3" type="ORF">PX52LOC_01164</name>
</gene>
<evidence type="ECO:0000256" key="2">
    <source>
        <dbReference type="SAM" id="Phobius"/>
    </source>
</evidence>
<dbReference type="RefSeq" id="WP_149109195.1">
    <property type="nucleotide sequence ID" value="NZ_CP042425.1"/>
</dbReference>
<reference evidence="4" key="1">
    <citation type="submission" date="2019-08" db="EMBL/GenBank/DDBJ databases">
        <title>Limnoglobus roseus gen. nov., sp. nov., a novel freshwater planctomycete with a giant genome from the family Gemmataceae.</title>
        <authorList>
            <person name="Kulichevskaya I.S."/>
            <person name="Naumoff D.G."/>
            <person name="Miroshnikov K."/>
            <person name="Ivanova A."/>
            <person name="Philippov D.A."/>
            <person name="Hakobyan A."/>
            <person name="Rijpstra I.C."/>
            <person name="Sinninghe Damste J.S."/>
            <person name="Liesack W."/>
            <person name="Dedysh S.N."/>
        </authorList>
    </citation>
    <scope>NUCLEOTIDE SEQUENCE [LARGE SCALE GENOMIC DNA]</scope>
    <source>
        <strain evidence="4">PX52</strain>
    </source>
</reference>
<feature type="region of interest" description="Disordered" evidence="1">
    <location>
        <begin position="1"/>
        <end position="36"/>
    </location>
</feature>
<dbReference type="EMBL" id="CP042425">
    <property type="protein sequence ID" value="QEL14292.1"/>
    <property type="molecule type" value="Genomic_DNA"/>
</dbReference>
<keyword evidence="4" id="KW-1185">Reference proteome</keyword>
<dbReference type="Gene3D" id="3.40.50.410">
    <property type="entry name" value="von Willebrand factor, type A domain"/>
    <property type="match status" value="1"/>
</dbReference>
<dbReference type="SUPFAM" id="SSF53300">
    <property type="entry name" value="vWA-like"/>
    <property type="match status" value="1"/>
</dbReference>
<feature type="compositionally biased region" description="Basic residues" evidence="1">
    <location>
        <begin position="13"/>
        <end position="23"/>
    </location>
</feature>
<proteinExistence type="predicted"/>
<dbReference type="Proteomes" id="UP000324974">
    <property type="component" value="Chromosome"/>
</dbReference>
<dbReference type="InterPro" id="IPR036465">
    <property type="entry name" value="vWFA_dom_sf"/>
</dbReference>
<dbReference type="KEGG" id="lrs:PX52LOC_01164"/>
<evidence type="ECO:0000313" key="4">
    <source>
        <dbReference type="Proteomes" id="UP000324974"/>
    </source>
</evidence>
<name>A0A5C1A916_9BACT</name>
<keyword evidence="2" id="KW-1133">Transmembrane helix</keyword>
<feature type="transmembrane region" description="Helical" evidence="2">
    <location>
        <begin position="44"/>
        <end position="64"/>
    </location>
</feature>
<evidence type="ECO:0000256" key="1">
    <source>
        <dbReference type="SAM" id="MobiDB-lite"/>
    </source>
</evidence>
<protein>
    <submittedName>
        <fullName evidence="3">VWA domain-containing protein</fullName>
    </submittedName>
</protein>
<organism evidence="3 4">
    <name type="scientific">Limnoglobus roseus</name>
    <dbReference type="NCBI Taxonomy" id="2598579"/>
    <lineage>
        <taxon>Bacteria</taxon>
        <taxon>Pseudomonadati</taxon>
        <taxon>Planctomycetota</taxon>
        <taxon>Planctomycetia</taxon>
        <taxon>Gemmatales</taxon>
        <taxon>Gemmataceae</taxon>
        <taxon>Limnoglobus</taxon>
    </lineage>
</organism>
<dbReference type="OrthoDB" id="219385at2"/>
<accession>A0A5C1A916</accession>
<sequence length="1664" mass="182357">MATNNEPDWRGRAGAKPRAGKKLGWKEEDPQGDGTEGKRRAKMIFLGLGGMAAVGGIIWLILLLTAGKRPGLITIAADPNYDADKGIARLDVPYDPYGWLSAQRLLKWAQGVARDDNTPKALGDKPFWLDDQIDDWADQVGKDSSIDPVIIYIGLHGGVDRAGDPILYVGRDPDRKAGLPVDADRPAVPLATVLDKLEERAAKKRKLLVLDVGRGLPDPNIGEVSADFSRAVKKKLAERIAKNPTLAVVLAADEGQRAWDSPDLGMTVLSYHLMKTLAEGAGNENMTAFRADELFESLHRQVEQWSKNNRPTPQAPQLIPPADEWNANETRKTQFAKQKFFKPGSGGASLDEISPPAPLPMNELKGEWQTATALANRRPTPATYTPAAWRRYRELLLRYEYATLAGEAVGARALKGAMDKARGDIERGLDLRLDATVYLQQLAVSAGRTPPATADGPTAAALADAAKQVKTALGDSPVPVDLHLPIMLHHYVKDVLQAEKDDPLRTTWKPAVQTRQLAEQAALGVRPGDPGLPYSERVWPDVSKTVQEGDAARRRGEDRMLGPADRAETATVEFNQAGAKYKAAFETAGQLQGPLRVRDRVLADLPFLARWLTETDDKGPGMAQANETLRALWAETLELADRLDRPFDPTALTNKATAVTAKFDELQKHVARVAKEAYTADSQTNWQAIEYVLRMPPPLLSAEDRGRLVQRSRQISQIFTKNETAVAGAPPAADEKIVRRAKAAAYSLGGEWTRWTQTQKDLGAVEATLEAKLKDLSERAAALGATLAAHRRRLGDFSRYPAGGSPEWAQAELFSRLAVSPGQMSGFEPAAVNAQARWKDMLEGQAARVALDHWYGPNGQPYFSTIVAPALLADADKIAQVLPEARRGKTEDAAKAARLALAKPLRLERIDGDTLIRWTTEADRTLRYRLEPMPYRTPDDGGKATAYEIPGEAVLLWQSTDPGLLTVDGPSRQLIDLSRPADGGFPVVVRAGPQIEAAAVVVKPATVVAGGYFRGQRGTLSQSTEVRINRRPDLVVSEVRPSRGAVLAVRADKNFDPGAVSILLDFSGSMGDPWKTPGQSKKKVIVDMLTGLLGDLPRGTELTTRVFHDNPDFTDRKSTLVYPGTFGRENFRDVLGGPNGIIDKITAIPAKGATPLVPTLRDAIADIPADYRGVKTVIVLTDGADTTHQPKVFTPKELAGGVVAAKDMTPDQRKALVKAVGKDLEALKRDDVAIHMVIFGTDAFEEALGEEMFKPVEQWETPGRVYRAADPVALRQELEAALRPKPRLLMKNGTAIPSDRGRPTYIPRSGLPTNRTEQTDGELRWWGFVQPDLYDLKYFRSKQAMSFTPGDAVCVRLDKAAGGQVRFRRELYYRDVVDLRKAGRADDANGDWYLSVPEVASRNANWNYLLTTAALEEKRGTEVDLTDDLRQIRPRFVWWELARAAGANGEKFPGTVMVHNLEGFPAPCWRVVGDHGAGAVEPRYLLRGWPTYGDAPLFTPQPVRVNVADLRAGVTRPAAAEVTVRVSLETVSFVPDPSVNPRLPADAAAGPQKCLVVRVNDPKGRRFQMRVPQLDVAVKEHRYFYDRDDPEPLRPNVAGYTAVFGPTSEDAIRQFPELEISLVSVTDVIAAGQPQLQIELRNPTNTERDLERIEPKLEPSAGSR</sequence>
<keyword evidence="2" id="KW-0812">Transmembrane</keyword>
<evidence type="ECO:0000313" key="3">
    <source>
        <dbReference type="EMBL" id="QEL14292.1"/>
    </source>
</evidence>